<gene>
    <name evidence="1" type="primary">WBGene00274528</name>
</gene>
<accession>A0A2A6CVU6</accession>
<name>A0A2A6CVU6_PRIPA</name>
<sequence length="234" mass="25974">MSLSISVGVSPQCFHCKKGGAGTDADLRIPLIRRLSFSVIRIAAYIACAIYALRYRPNCNYQFNCFGFILILEALLHFTQFLIEMLTDASSPGALCSILILFTQYLHFVLIPVYVYYLLLLFRVHKPFSLPLLGLIAFITNLMIVGALIEIVGLCAVFTHPCTTSFESFKRGNGSEKAEFFTALTVAVAVRIPLSILLIASQNQIFLPLLVQVVLRALPIAFPLVITLILWNAN</sequence>
<reference evidence="1" key="2">
    <citation type="submission" date="2022-06" db="UniProtKB">
        <authorList>
            <consortium name="EnsemblMetazoa"/>
        </authorList>
    </citation>
    <scope>IDENTIFICATION</scope>
    <source>
        <strain evidence="1">PS312</strain>
    </source>
</reference>
<organism evidence="1 2">
    <name type="scientific">Pristionchus pacificus</name>
    <name type="common">Parasitic nematode worm</name>
    <dbReference type="NCBI Taxonomy" id="54126"/>
    <lineage>
        <taxon>Eukaryota</taxon>
        <taxon>Metazoa</taxon>
        <taxon>Ecdysozoa</taxon>
        <taxon>Nematoda</taxon>
        <taxon>Chromadorea</taxon>
        <taxon>Rhabditida</taxon>
        <taxon>Rhabditina</taxon>
        <taxon>Diplogasteromorpha</taxon>
        <taxon>Diplogasteroidea</taxon>
        <taxon>Neodiplogasteridae</taxon>
        <taxon>Pristionchus</taxon>
    </lineage>
</organism>
<dbReference type="Proteomes" id="UP000005239">
    <property type="component" value="Unassembled WGS sequence"/>
</dbReference>
<dbReference type="AlphaFoldDB" id="A0A2A6CVU6"/>
<protein>
    <submittedName>
        <fullName evidence="1">Uncharacterized protein</fullName>
    </submittedName>
</protein>
<dbReference type="EnsemblMetazoa" id="PPA36159.1">
    <property type="protein sequence ID" value="PPA36159.1"/>
    <property type="gene ID" value="WBGene00274528"/>
</dbReference>
<reference evidence="2" key="1">
    <citation type="journal article" date="2008" name="Nat. Genet.">
        <title>The Pristionchus pacificus genome provides a unique perspective on nematode lifestyle and parasitism.</title>
        <authorList>
            <person name="Dieterich C."/>
            <person name="Clifton S.W."/>
            <person name="Schuster L.N."/>
            <person name="Chinwalla A."/>
            <person name="Delehaunty K."/>
            <person name="Dinkelacker I."/>
            <person name="Fulton L."/>
            <person name="Fulton R."/>
            <person name="Godfrey J."/>
            <person name="Minx P."/>
            <person name="Mitreva M."/>
            <person name="Roeseler W."/>
            <person name="Tian H."/>
            <person name="Witte H."/>
            <person name="Yang S.P."/>
            <person name="Wilson R.K."/>
            <person name="Sommer R.J."/>
        </authorList>
    </citation>
    <scope>NUCLEOTIDE SEQUENCE [LARGE SCALE GENOMIC DNA]</scope>
    <source>
        <strain evidence="2">PS312</strain>
    </source>
</reference>
<proteinExistence type="predicted"/>
<evidence type="ECO:0000313" key="1">
    <source>
        <dbReference type="EnsemblMetazoa" id="PPA36159.1"/>
    </source>
</evidence>
<evidence type="ECO:0000313" key="2">
    <source>
        <dbReference type="Proteomes" id="UP000005239"/>
    </source>
</evidence>
<keyword evidence="2" id="KW-1185">Reference proteome</keyword>
<accession>A0A8R1YPP3</accession>